<keyword evidence="12" id="KW-0449">Lipoprotein</keyword>
<dbReference type="EMBL" id="JAATJH010000002">
    <property type="protein sequence ID" value="NJC26084.1"/>
    <property type="molecule type" value="Genomic_DNA"/>
</dbReference>
<evidence type="ECO:0000256" key="11">
    <source>
        <dbReference type="PIRNR" id="PIRNR006268"/>
    </source>
</evidence>
<comment type="similarity">
    <text evidence="11">Belongs to the ApbE family.</text>
</comment>
<comment type="catalytic activity">
    <reaction evidence="10 11">
        <text>L-threonyl-[protein] + FAD = FMN-L-threonyl-[protein] + AMP + H(+)</text>
        <dbReference type="Rhea" id="RHEA:36847"/>
        <dbReference type="Rhea" id="RHEA-COMP:11060"/>
        <dbReference type="Rhea" id="RHEA-COMP:11061"/>
        <dbReference type="ChEBI" id="CHEBI:15378"/>
        <dbReference type="ChEBI" id="CHEBI:30013"/>
        <dbReference type="ChEBI" id="CHEBI:57692"/>
        <dbReference type="ChEBI" id="CHEBI:74257"/>
        <dbReference type="ChEBI" id="CHEBI:456215"/>
        <dbReference type="EC" id="2.7.1.180"/>
    </reaction>
</comment>
<gene>
    <name evidence="12" type="ORF">GGR27_001583</name>
</gene>
<reference evidence="12 13" key="1">
    <citation type="submission" date="2020-03" db="EMBL/GenBank/DDBJ databases">
        <title>Genomic Encyclopedia of Type Strains, Phase IV (KMG-IV): sequencing the most valuable type-strain genomes for metagenomic binning, comparative biology and taxonomic classification.</title>
        <authorList>
            <person name="Goeker M."/>
        </authorList>
    </citation>
    <scope>NUCLEOTIDE SEQUENCE [LARGE SCALE GENOMIC DNA]</scope>
    <source>
        <strain evidence="12 13">DSM 105096</strain>
    </source>
</reference>
<dbReference type="PANTHER" id="PTHR30040">
    <property type="entry name" value="THIAMINE BIOSYNTHESIS LIPOPROTEIN APBE"/>
    <property type="match status" value="1"/>
</dbReference>
<keyword evidence="4 11" id="KW-0285">Flavoprotein</keyword>
<evidence type="ECO:0000256" key="1">
    <source>
        <dbReference type="ARBA" id="ARBA00001946"/>
    </source>
</evidence>
<comment type="caution">
    <text evidence="12">The sequence shown here is derived from an EMBL/GenBank/DDBJ whole genome shotgun (WGS) entry which is preliminary data.</text>
</comment>
<dbReference type="Gene3D" id="3.10.520.10">
    <property type="entry name" value="ApbE-like domains"/>
    <property type="match status" value="1"/>
</dbReference>
<keyword evidence="6 11" id="KW-0479">Metal-binding</keyword>
<dbReference type="InterPro" id="IPR003374">
    <property type="entry name" value="ApbE-like_sf"/>
</dbReference>
<organism evidence="12 13">
    <name type="scientific">Neolewinella antarctica</name>
    <dbReference type="NCBI Taxonomy" id="442734"/>
    <lineage>
        <taxon>Bacteria</taxon>
        <taxon>Pseudomonadati</taxon>
        <taxon>Bacteroidota</taxon>
        <taxon>Saprospiria</taxon>
        <taxon>Saprospirales</taxon>
        <taxon>Lewinellaceae</taxon>
        <taxon>Neolewinella</taxon>
    </lineage>
</organism>
<dbReference type="EC" id="2.7.1.180" evidence="2 11"/>
<dbReference type="GO" id="GO:0016853">
    <property type="term" value="F:isomerase activity"/>
    <property type="evidence" value="ECO:0007669"/>
    <property type="project" value="UniProtKB-KW"/>
</dbReference>
<evidence type="ECO:0000256" key="8">
    <source>
        <dbReference type="ARBA" id="ARBA00022842"/>
    </source>
</evidence>
<accession>A0ABX0XAW8</accession>
<evidence type="ECO:0000256" key="2">
    <source>
        <dbReference type="ARBA" id="ARBA00011955"/>
    </source>
</evidence>
<dbReference type="Proteomes" id="UP000770785">
    <property type="component" value="Unassembled WGS sequence"/>
</dbReference>
<evidence type="ECO:0000256" key="5">
    <source>
        <dbReference type="ARBA" id="ARBA00022679"/>
    </source>
</evidence>
<evidence type="ECO:0000256" key="10">
    <source>
        <dbReference type="ARBA" id="ARBA00048540"/>
    </source>
</evidence>
<evidence type="ECO:0000256" key="4">
    <source>
        <dbReference type="ARBA" id="ARBA00022630"/>
    </source>
</evidence>
<evidence type="ECO:0000256" key="3">
    <source>
        <dbReference type="ARBA" id="ARBA00016337"/>
    </source>
</evidence>
<evidence type="ECO:0000313" key="13">
    <source>
        <dbReference type="Proteomes" id="UP000770785"/>
    </source>
</evidence>
<evidence type="ECO:0000256" key="6">
    <source>
        <dbReference type="ARBA" id="ARBA00022723"/>
    </source>
</evidence>
<dbReference type="RefSeq" id="WP_168036844.1">
    <property type="nucleotide sequence ID" value="NZ_JAATJH010000002.1"/>
</dbReference>
<evidence type="ECO:0000256" key="9">
    <source>
        <dbReference type="ARBA" id="ARBA00031306"/>
    </source>
</evidence>
<dbReference type="PANTHER" id="PTHR30040:SF2">
    <property type="entry name" value="FAD:PROTEIN FMN TRANSFERASE"/>
    <property type="match status" value="1"/>
</dbReference>
<keyword evidence="5 11" id="KW-0808">Transferase</keyword>
<dbReference type="InterPro" id="IPR024932">
    <property type="entry name" value="ApbE"/>
</dbReference>
<keyword evidence="8 11" id="KW-0460">Magnesium</keyword>
<comment type="cofactor">
    <cofactor evidence="1">
        <name>Mg(2+)</name>
        <dbReference type="ChEBI" id="CHEBI:18420"/>
    </cofactor>
</comment>
<evidence type="ECO:0000256" key="7">
    <source>
        <dbReference type="ARBA" id="ARBA00022827"/>
    </source>
</evidence>
<proteinExistence type="inferred from homology"/>
<dbReference type="SUPFAM" id="SSF143631">
    <property type="entry name" value="ApbE-like"/>
    <property type="match status" value="1"/>
</dbReference>
<keyword evidence="12" id="KW-0413">Isomerase</keyword>
<evidence type="ECO:0000313" key="12">
    <source>
        <dbReference type="EMBL" id="NJC26084.1"/>
    </source>
</evidence>
<dbReference type="PIRSF" id="PIRSF006268">
    <property type="entry name" value="ApbE"/>
    <property type="match status" value="1"/>
</dbReference>
<dbReference type="Pfam" id="PF02424">
    <property type="entry name" value="ApbE"/>
    <property type="match status" value="1"/>
</dbReference>
<keyword evidence="13" id="KW-1185">Reference proteome</keyword>
<keyword evidence="7 11" id="KW-0274">FAD</keyword>
<name>A0ABX0XAW8_9BACT</name>
<protein>
    <recommendedName>
        <fullName evidence="3 11">FAD:protein FMN transferase</fullName>
        <ecNumber evidence="2 11">2.7.1.180</ecNumber>
    </recommendedName>
    <alternativeName>
        <fullName evidence="9 11">Flavin transferase</fullName>
    </alternativeName>
</protein>
<sequence>MIRLGPTFLLLTCLLCTCDRAQTNETGSRGATGQRHEISGQAMGSYYRITYLGDSIPFLTGSVDSLLDAYNLELSAWVPESKLSQFNERDSGVDLRGTQHFIPNLELAIKISRETDGAYDPTVAPLVNYWGFGAGERRTSTDYDVAEIARLRTLVGLENIELKGERLTKKIPGVQLDVSASAKGYGVDLVSELMSARGRPNHLVDIGGEMRGGGTKDGAAWNVAIRLPDEDKTKIASAGTLPLMNGRALATSGNYLNYYKVDGETYSHTINPKTGMVERNTLLSASVLAPDCATADAYATACMVLGPEKALRLIEARPEMEGYFLTRGDDGTLVTLKSSGL</sequence>